<feature type="transmembrane region" description="Helical" evidence="1">
    <location>
        <begin position="12"/>
        <end position="34"/>
    </location>
</feature>
<feature type="transmembrane region" description="Helical" evidence="1">
    <location>
        <begin position="46"/>
        <end position="68"/>
    </location>
</feature>
<dbReference type="RefSeq" id="WP_379803551.1">
    <property type="nucleotide sequence ID" value="NZ_JBHUOL010000004.1"/>
</dbReference>
<organism evidence="2 3">
    <name type="scientific">Flavobacterium ardleyense</name>
    <dbReference type="NCBI Taxonomy" id="2038737"/>
    <lineage>
        <taxon>Bacteria</taxon>
        <taxon>Pseudomonadati</taxon>
        <taxon>Bacteroidota</taxon>
        <taxon>Flavobacteriia</taxon>
        <taxon>Flavobacteriales</taxon>
        <taxon>Flavobacteriaceae</taxon>
        <taxon>Flavobacterium</taxon>
    </lineage>
</organism>
<accession>A0ABW5Z3S9</accession>
<sequence>MNENSKIIANPSMLQIGFSSFGMLFFSTIAYFLYDSEWVIHNQNDYIMIGILDALFCIFALVSLYMLLSSKKIELTNDTLLISYPFIFRTKIILFNDVCKVIEDNYNAEFSNKLRNFEAYKGRKITIELFESKKVVITSLEVTNYNLLASNLKNITSSYFKLRFENKNIKNTKGYGWLIFIIILTLGLIISLINK</sequence>
<keyword evidence="3" id="KW-1185">Reference proteome</keyword>
<feature type="transmembrane region" description="Helical" evidence="1">
    <location>
        <begin position="175"/>
        <end position="193"/>
    </location>
</feature>
<evidence type="ECO:0000256" key="1">
    <source>
        <dbReference type="SAM" id="Phobius"/>
    </source>
</evidence>
<reference evidence="3" key="1">
    <citation type="journal article" date="2019" name="Int. J. Syst. Evol. Microbiol.">
        <title>The Global Catalogue of Microorganisms (GCM) 10K type strain sequencing project: providing services to taxonomists for standard genome sequencing and annotation.</title>
        <authorList>
            <consortium name="The Broad Institute Genomics Platform"/>
            <consortium name="The Broad Institute Genome Sequencing Center for Infectious Disease"/>
            <person name="Wu L."/>
            <person name="Ma J."/>
        </authorList>
    </citation>
    <scope>NUCLEOTIDE SEQUENCE [LARGE SCALE GENOMIC DNA]</scope>
    <source>
        <strain evidence="3">KCTC 52644</strain>
    </source>
</reference>
<keyword evidence="1" id="KW-0472">Membrane</keyword>
<comment type="caution">
    <text evidence="2">The sequence shown here is derived from an EMBL/GenBank/DDBJ whole genome shotgun (WGS) entry which is preliminary data.</text>
</comment>
<dbReference type="EMBL" id="JBHUOL010000004">
    <property type="protein sequence ID" value="MFD2907419.1"/>
    <property type="molecule type" value="Genomic_DNA"/>
</dbReference>
<gene>
    <name evidence="2" type="ORF">ACFSX9_01595</name>
</gene>
<protein>
    <submittedName>
        <fullName evidence="2">Uncharacterized protein</fullName>
    </submittedName>
</protein>
<proteinExistence type="predicted"/>
<evidence type="ECO:0000313" key="2">
    <source>
        <dbReference type="EMBL" id="MFD2907419.1"/>
    </source>
</evidence>
<dbReference type="Proteomes" id="UP001597549">
    <property type="component" value="Unassembled WGS sequence"/>
</dbReference>
<keyword evidence="1" id="KW-1133">Transmembrane helix</keyword>
<evidence type="ECO:0000313" key="3">
    <source>
        <dbReference type="Proteomes" id="UP001597549"/>
    </source>
</evidence>
<name>A0ABW5Z3S9_9FLAO</name>
<keyword evidence="1" id="KW-0812">Transmembrane</keyword>